<dbReference type="GO" id="GO:0008009">
    <property type="term" value="F:chemokine activity"/>
    <property type="evidence" value="ECO:0007669"/>
    <property type="project" value="InterPro"/>
</dbReference>
<feature type="domain" description="Chemokine interleukin-8-like" evidence="3">
    <location>
        <begin position="68"/>
        <end position="128"/>
    </location>
</feature>
<dbReference type="AlphaFoldDB" id="A0A493SUU8"/>
<evidence type="ECO:0000256" key="1">
    <source>
        <dbReference type="ARBA" id="ARBA00022514"/>
    </source>
</evidence>
<dbReference type="SUPFAM" id="SSF54117">
    <property type="entry name" value="Interleukin 8-like chemokines"/>
    <property type="match status" value="1"/>
</dbReference>
<keyword evidence="2" id="KW-0732">Signal</keyword>
<dbReference type="PANTHER" id="PTHR12015">
    <property type="entry name" value="SMALL INDUCIBLE CYTOKINE A"/>
    <property type="match status" value="1"/>
</dbReference>
<dbReference type="GO" id="GO:0005615">
    <property type="term" value="C:extracellular space"/>
    <property type="evidence" value="ECO:0007669"/>
    <property type="project" value="UniProtKB-KW"/>
</dbReference>
<evidence type="ECO:0000313" key="4">
    <source>
        <dbReference type="Ensembl" id="ENSAPLP00000017273.1"/>
    </source>
</evidence>
<keyword evidence="1" id="KW-0202">Cytokine</keyword>
<dbReference type="SMART" id="SM00199">
    <property type="entry name" value="SCY"/>
    <property type="match status" value="1"/>
</dbReference>
<feature type="chain" id="PRO_5019865505" description="Chemokine interleukin-8-like domain-containing protein" evidence="2">
    <location>
        <begin position="24"/>
        <end position="182"/>
    </location>
</feature>
<dbReference type="InterPro" id="IPR039809">
    <property type="entry name" value="Chemokine_b/g/d"/>
</dbReference>
<sequence>MQQLHLLCLGLLVLGCILHANTAKVMPRPLGMVSPVSGWQHNEASRCPLASAHPRDAGGNPVHGGNNVLDCCLRTSENPIPRRIVQRYQIQLVQDGCEIPANVFITVRGKRLCAPLEAPWAVRLREKLDSGSARKVGAGPCSVWVLGSGGGLGMARTCHQKGCSQPEWDRWMPQKRVLGAKH</sequence>
<evidence type="ECO:0000313" key="5">
    <source>
        <dbReference type="Proteomes" id="UP000016666"/>
    </source>
</evidence>
<dbReference type="Gene3D" id="2.40.50.40">
    <property type="match status" value="1"/>
</dbReference>
<dbReference type="InterPro" id="IPR001811">
    <property type="entry name" value="Chemokine_IL8-like_dom"/>
</dbReference>
<keyword evidence="5" id="KW-1185">Reference proteome</keyword>
<organism evidence="4 5">
    <name type="scientific">Anas platyrhynchos platyrhynchos</name>
    <name type="common">Northern mallard</name>
    <dbReference type="NCBI Taxonomy" id="8840"/>
    <lineage>
        <taxon>Eukaryota</taxon>
        <taxon>Metazoa</taxon>
        <taxon>Chordata</taxon>
        <taxon>Craniata</taxon>
        <taxon>Vertebrata</taxon>
        <taxon>Euteleostomi</taxon>
        <taxon>Archelosauria</taxon>
        <taxon>Archosauria</taxon>
        <taxon>Dinosauria</taxon>
        <taxon>Saurischia</taxon>
        <taxon>Theropoda</taxon>
        <taxon>Coelurosauria</taxon>
        <taxon>Aves</taxon>
        <taxon>Neognathae</taxon>
        <taxon>Galloanserae</taxon>
        <taxon>Anseriformes</taxon>
        <taxon>Anatidae</taxon>
        <taxon>Anatinae</taxon>
        <taxon>Anas</taxon>
    </lineage>
</organism>
<proteinExistence type="predicted"/>
<evidence type="ECO:0000259" key="3">
    <source>
        <dbReference type="SMART" id="SM00199"/>
    </source>
</evidence>
<dbReference type="GO" id="GO:0006955">
    <property type="term" value="P:immune response"/>
    <property type="evidence" value="ECO:0007669"/>
    <property type="project" value="InterPro"/>
</dbReference>
<name>A0A493SUU8_ANAPP</name>
<feature type="signal peptide" evidence="2">
    <location>
        <begin position="1"/>
        <end position="23"/>
    </location>
</feature>
<evidence type="ECO:0000256" key="2">
    <source>
        <dbReference type="SAM" id="SignalP"/>
    </source>
</evidence>
<protein>
    <recommendedName>
        <fullName evidence="3">Chemokine interleukin-8-like domain-containing protein</fullName>
    </recommendedName>
</protein>
<dbReference type="GeneTree" id="ENSGT01150000287065"/>
<dbReference type="Pfam" id="PF00048">
    <property type="entry name" value="IL8"/>
    <property type="match status" value="1"/>
</dbReference>
<reference evidence="4 5" key="1">
    <citation type="submission" date="2017-10" db="EMBL/GenBank/DDBJ databases">
        <title>A new Pekin duck reference genome.</title>
        <authorList>
            <person name="Hou Z.-C."/>
            <person name="Zhou Z.-K."/>
            <person name="Zhu F."/>
            <person name="Hou S.-S."/>
        </authorList>
    </citation>
    <scope>NUCLEOTIDE SEQUENCE [LARGE SCALE GENOMIC DNA]</scope>
</reference>
<dbReference type="Ensembl" id="ENSAPLT00000024190.1">
    <property type="protein sequence ID" value="ENSAPLP00000017273.1"/>
    <property type="gene ID" value="ENSAPLG00000025655.1"/>
</dbReference>
<dbReference type="STRING" id="8840.ENSAPLP00000017273"/>
<accession>A0A493SUU8</accession>
<reference evidence="4" key="2">
    <citation type="submission" date="2025-08" db="UniProtKB">
        <authorList>
            <consortium name="Ensembl"/>
        </authorList>
    </citation>
    <scope>IDENTIFICATION</scope>
</reference>
<reference evidence="4" key="3">
    <citation type="submission" date="2025-09" db="UniProtKB">
        <authorList>
            <consortium name="Ensembl"/>
        </authorList>
    </citation>
    <scope>IDENTIFICATION</scope>
</reference>
<dbReference type="Proteomes" id="UP000016666">
    <property type="component" value="Chromosome Z"/>
</dbReference>
<dbReference type="InterPro" id="IPR036048">
    <property type="entry name" value="Interleukin_8-like_sf"/>
</dbReference>